<dbReference type="InterPro" id="IPR039426">
    <property type="entry name" value="TonB-dep_rcpt-like"/>
</dbReference>
<dbReference type="Gene3D" id="2.170.130.10">
    <property type="entry name" value="TonB-dependent receptor, plug domain"/>
    <property type="match status" value="1"/>
</dbReference>
<dbReference type="SUPFAM" id="SSF49464">
    <property type="entry name" value="Carboxypeptidase regulatory domain-like"/>
    <property type="match status" value="1"/>
</dbReference>
<dbReference type="OrthoDB" id="1094723at2"/>
<comment type="caution">
    <text evidence="9">The sequence shown here is derived from an EMBL/GenBank/DDBJ whole genome shotgun (WGS) entry which is preliminary data.</text>
</comment>
<evidence type="ECO:0000256" key="4">
    <source>
        <dbReference type="ARBA" id="ARBA00022692"/>
    </source>
</evidence>
<evidence type="ECO:0000256" key="7">
    <source>
        <dbReference type="PROSITE-ProRule" id="PRU01360"/>
    </source>
</evidence>
<sequence>MKKVHVKINNQKFPYRNIPVILLLMLLTLHVFAQNITLTKRNARITDVLKEIRKQTGYNFVLNDQLINQAKPVTLNAHNVSLKQLLDELFQDQPFTYSLNNRIITIVPKNPGIAAIQVQQQESILRGIVMNKEGKPIAGASVKLLKEGNASSTLTDGTFQLKQQLANDSILVSYLGHKKSVIAVRLGMAHLKIILTEATEEVQDVVVTGIYTRNKDSFTGATSRYSRQELKNVGNANIIQSLRTLDPTFNMVENNRFGSDPNRLPDLEIRGKSSIVGLKEQFGADPNQPLFILDGFEVPLRTVMDLNMNRVESLTILKDAASTAIYGSRAANGVIVIETKAPQAGELRLTYSSDLSFTGADFSSYNLMNAQEKLDFEKLAGRYSYLAAATAPQGQQYLDSLYNQRQKEVARGVDTYWLNEPVRNVITHGHNLYAEGGSESFRFGVGLSHKELNGVMKGSGRNTTEGNTDLTYRKGRLNFYNKTAIQYYKSTESPYGAFASFSRTNPYYRKSNENGGIDRYLEVSKDYQGQEYLVSNPMWNAILGNKDEQNFTGFRNNFMAEWQYDQALKLRARTGLNKGTLEREAFISPEDTRFDRTAQNLKGRYDNGRTDTWSYEGEIAAIYGKNFNHHHLINGVAGWNFMESNQRRKAFTAVGFPEGIAGSPAFANTYLQNSKPEYRTSVSRATSFFTNLGYSYNNRYLMDFSYRADGSSIFGSTQLFTQTWSLGLAWNMHQEKWLKNSEVFDLLKIRASIGNPGNQNFNAYQALTTYTYNTNVINNFGVGAVIEALGNPELKWQKTLDKNIGFDAVILQNRLRINFDAYNKRTDPLLAIINTPVSMGFPTLTTNFGTQTNEGVSGMISYSPIYKPNERINWTISLTGRAEKAKFSNLEQALKSMNDENKGLNLTRYYDGGSPSSIWAVPSLGIDPLTGKETFLKKSGEQTFKHDYMDEIVVGNTMPKWEGVFGNTFYYKDFNLSVYLRYRLGGQQFNQALFDKVENISTEGLKSNQDKRAFYDRWKQPGDLAPFRGISLTDNTPMSSRFVQDDNSILGESFSIGYTVHNGWIEKLNINNLNMRLYFNDFFHQSTIRAERGIDYPFARSISFSLNLTF</sequence>
<keyword evidence="6 7" id="KW-0998">Cell outer membrane</keyword>
<dbReference type="GO" id="GO:0009279">
    <property type="term" value="C:cell outer membrane"/>
    <property type="evidence" value="ECO:0007669"/>
    <property type="project" value="UniProtKB-SubCell"/>
</dbReference>
<keyword evidence="5 7" id="KW-0472">Membrane</keyword>
<keyword evidence="4 7" id="KW-0812">Transmembrane</keyword>
<dbReference type="AlphaFoldDB" id="A0A4R6W8L0"/>
<evidence type="ECO:0000259" key="8">
    <source>
        <dbReference type="SMART" id="SM00965"/>
    </source>
</evidence>
<dbReference type="NCBIfam" id="TIGR04056">
    <property type="entry name" value="OMP_RagA_SusC"/>
    <property type="match status" value="1"/>
</dbReference>
<evidence type="ECO:0000313" key="9">
    <source>
        <dbReference type="EMBL" id="TDQ75325.1"/>
    </source>
</evidence>
<dbReference type="Gene3D" id="2.40.170.20">
    <property type="entry name" value="TonB-dependent receptor, beta-barrel domain"/>
    <property type="match status" value="1"/>
</dbReference>
<evidence type="ECO:0000256" key="3">
    <source>
        <dbReference type="ARBA" id="ARBA00022452"/>
    </source>
</evidence>
<proteinExistence type="inferred from homology"/>
<reference evidence="9 10" key="1">
    <citation type="submission" date="2019-03" db="EMBL/GenBank/DDBJ databases">
        <title>Genomic Encyclopedia of Archaeal and Bacterial Type Strains, Phase II (KMG-II): from individual species to whole genera.</title>
        <authorList>
            <person name="Goeker M."/>
        </authorList>
    </citation>
    <scope>NUCLEOTIDE SEQUENCE [LARGE SCALE GENOMIC DNA]</scope>
    <source>
        <strain evidence="9 10">DSM 28353</strain>
    </source>
</reference>
<evidence type="ECO:0000256" key="6">
    <source>
        <dbReference type="ARBA" id="ARBA00023237"/>
    </source>
</evidence>
<dbReference type="InterPro" id="IPR011662">
    <property type="entry name" value="Secretin/TonB_short_N"/>
</dbReference>
<feature type="domain" description="Secretin/TonB short N-terminal" evidence="8">
    <location>
        <begin position="58"/>
        <end position="109"/>
    </location>
</feature>
<keyword evidence="10" id="KW-1185">Reference proteome</keyword>
<dbReference type="NCBIfam" id="TIGR04057">
    <property type="entry name" value="SusC_RagA_signa"/>
    <property type="match status" value="1"/>
</dbReference>
<dbReference type="InterPro" id="IPR008969">
    <property type="entry name" value="CarboxyPept-like_regulatory"/>
</dbReference>
<dbReference type="Pfam" id="PF13715">
    <property type="entry name" value="CarbopepD_reg_2"/>
    <property type="match status" value="1"/>
</dbReference>
<dbReference type="PROSITE" id="PS52016">
    <property type="entry name" value="TONB_DEPENDENT_REC_3"/>
    <property type="match status" value="1"/>
</dbReference>
<dbReference type="RefSeq" id="WP_133586092.1">
    <property type="nucleotide sequence ID" value="NZ_SNYV01000017.1"/>
</dbReference>
<dbReference type="InterPro" id="IPR036942">
    <property type="entry name" value="Beta-barrel_TonB_sf"/>
</dbReference>
<dbReference type="InterPro" id="IPR037066">
    <property type="entry name" value="Plug_dom_sf"/>
</dbReference>
<name>A0A4R6W8L0_9SPHI</name>
<dbReference type="EMBL" id="SNYV01000017">
    <property type="protein sequence ID" value="TDQ75325.1"/>
    <property type="molecule type" value="Genomic_DNA"/>
</dbReference>
<dbReference type="Pfam" id="PF07715">
    <property type="entry name" value="Plug"/>
    <property type="match status" value="1"/>
</dbReference>
<organism evidence="9 10">
    <name type="scientific">Sphingobacterium yanglingense</name>
    <dbReference type="NCBI Taxonomy" id="1437280"/>
    <lineage>
        <taxon>Bacteria</taxon>
        <taxon>Pseudomonadati</taxon>
        <taxon>Bacteroidota</taxon>
        <taxon>Sphingobacteriia</taxon>
        <taxon>Sphingobacteriales</taxon>
        <taxon>Sphingobacteriaceae</taxon>
        <taxon>Sphingobacterium</taxon>
    </lineage>
</organism>
<dbReference type="SMART" id="SM00965">
    <property type="entry name" value="STN"/>
    <property type="match status" value="1"/>
</dbReference>
<protein>
    <submittedName>
        <fullName evidence="9">TonB-linked SusC/RagA family outer membrane protein</fullName>
    </submittedName>
</protein>
<evidence type="ECO:0000256" key="2">
    <source>
        <dbReference type="ARBA" id="ARBA00022448"/>
    </source>
</evidence>
<dbReference type="Proteomes" id="UP000295292">
    <property type="component" value="Unassembled WGS sequence"/>
</dbReference>
<evidence type="ECO:0000313" key="10">
    <source>
        <dbReference type="Proteomes" id="UP000295292"/>
    </source>
</evidence>
<comment type="similarity">
    <text evidence="7">Belongs to the TonB-dependent receptor family.</text>
</comment>
<keyword evidence="3 7" id="KW-1134">Transmembrane beta strand</keyword>
<comment type="subcellular location">
    <subcellularLocation>
        <location evidence="1 7">Cell outer membrane</location>
        <topology evidence="1 7">Multi-pass membrane protein</topology>
    </subcellularLocation>
</comment>
<keyword evidence="2 7" id="KW-0813">Transport</keyword>
<gene>
    <name evidence="9" type="ORF">CLV99_3925</name>
</gene>
<dbReference type="InterPro" id="IPR012910">
    <property type="entry name" value="Plug_dom"/>
</dbReference>
<accession>A0A4R6W8L0</accession>
<dbReference type="SUPFAM" id="SSF56935">
    <property type="entry name" value="Porins"/>
    <property type="match status" value="1"/>
</dbReference>
<evidence type="ECO:0000256" key="5">
    <source>
        <dbReference type="ARBA" id="ARBA00023136"/>
    </source>
</evidence>
<dbReference type="InterPro" id="IPR023997">
    <property type="entry name" value="TonB-dep_OMP_SusC/RagA_CS"/>
</dbReference>
<dbReference type="Pfam" id="PF07660">
    <property type="entry name" value="STN"/>
    <property type="match status" value="1"/>
</dbReference>
<dbReference type="InterPro" id="IPR023996">
    <property type="entry name" value="TonB-dep_OMP_SusC/RagA"/>
</dbReference>
<evidence type="ECO:0000256" key="1">
    <source>
        <dbReference type="ARBA" id="ARBA00004571"/>
    </source>
</evidence>